<feature type="domain" description="RNA polymerase sigma-70 region 2" evidence="5">
    <location>
        <begin position="32"/>
        <end position="98"/>
    </location>
</feature>
<proteinExistence type="inferred from homology"/>
<reference evidence="7 8" key="1">
    <citation type="submission" date="2016-10" db="EMBL/GenBank/DDBJ databases">
        <authorList>
            <person name="de Groot N.N."/>
        </authorList>
    </citation>
    <scope>NUCLEOTIDE SEQUENCE [LARGE SCALE GENOMIC DNA]</scope>
    <source>
        <strain evidence="7 8">CGMCC 1.6114</strain>
    </source>
</reference>
<dbReference type="GO" id="GO:0006352">
    <property type="term" value="P:DNA-templated transcription initiation"/>
    <property type="evidence" value="ECO:0007669"/>
    <property type="project" value="InterPro"/>
</dbReference>
<dbReference type="Pfam" id="PF04542">
    <property type="entry name" value="Sigma70_r2"/>
    <property type="match status" value="1"/>
</dbReference>
<dbReference type="NCBIfam" id="TIGR02937">
    <property type="entry name" value="sigma70-ECF"/>
    <property type="match status" value="1"/>
</dbReference>
<evidence type="ECO:0000256" key="4">
    <source>
        <dbReference type="ARBA" id="ARBA00023163"/>
    </source>
</evidence>
<evidence type="ECO:0000256" key="2">
    <source>
        <dbReference type="ARBA" id="ARBA00023015"/>
    </source>
</evidence>
<dbReference type="PANTHER" id="PTHR43133">
    <property type="entry name" value="RNA POLYMERASE ECF-TYPE SIGMA FACTO"/>
    <property type="match status" value="1"/>
</dbReference>
<keyword evidence="4" id="KW-0804">Transcription</keyword>
<dbReference type="InterPro" id="IPR007627">
    <property type="entry name" value="RNA_pol_sigma70_r2"/>
</dbReference>
<evidence type="ECO:0000313" key="8">
    <source>
        <dbReference type="Proteomes" id="UP000183209"/>
    </source>
</evidence>
<feature type="domain" description="RNA polymerase sigma factor 70 region 4 type 2" evidence="6">
    <location>
        <begin position="135"/>
        <end position="186"/>
    </location>
</feature>
<comment type="similarity">
    <text evidence="1">Belongs to the sigma-70 factor family. ECF subfamily.</text>
</comment>
<dbReference type="SUPFAM" id="SSF88946">
    <property type="entry name" value="Sigma2 domain of RNA polymerase sigma factors"/>
    <property type="match status" value="1"/>
</dbReference>
<dbReference type="InterPro" id="IPR014284">
    <property type="entry name" value="RNA_pol_sigma-70_dom"/>
</dbReference>
<name>A0A1I6NYP7_9FLAO</name>
<evidence type="ECO:0000256" key="1">
    <source>
        <dbReference type="ARBA" id="ARBA00010641"/>
    </source>
</evidence>
<dbReference type="PANTHER" id="PTHR43133:SF46">
    <property type="entry name" value="RNA POLYMERASE SIGMA-70 FACTOR ECF SUBFAMILY"/>
    <property type="match status" value="1"/>
</dbReference>
<dbReference type="InterPro" id="IPR013325">
    <property type="entry name" value="RNA_pol_sigma_r2"/>
</dbReference>
<sequence>MKVLKLSYNKQKDIDLWTDMKFGDKGAFNQIFEEHVHYLTNYGKTFTADWDLVDDCIQEVFCRIWILRKELKTTDNIRFYLMASFRNELMKSLQKRKKFNLIASWSELDAKAATFDMSAENLMFLENNDGRLSQKIKEIFIKLTSRQKEIIYLKYYNELSFEEISQVMQISKKAVYNALSKAMMTLRKGVSK</sequence>
<keyword evidence="2" id="KW-0805">Transcription regulation</keyword>
<dbReference type="InterPro" id="IPR013249">
    <property type="entry name" value="RNA_pol_sigma70_r4_t2"/>
</dbReference>
<dbReference type="Pfam" id="PF08281">
    <property type="entry name" value="Sigma70_r4_2"/>
    <property type="match status" value="1"/>
</dbReference>
<dbReference type="CDD" id="cd06171">
    <property type="entry name" value="Sigma70_r4"/>
    <property type="match status" value="1"/>
</dbReference>
<dbReference type="InterPro" id="IPR039425">
    <property type="entry name" value="RNA_pol_sigma-70-like"/>
</dbReference>
<dbReference type="InterPro" id="IPR013324">
    <property type="entry name" value="RNA_pol_sigma_r3/r4-like"/>
</dbReference>
<dbReference type="Proteomes" id="UP000183209">
    <property type="component" value="Unassembled WGS sequence"/>
</dbReference>
<dbReference type="Gene3D" id="1.10.1740.10">
    <property type="match status" value="1"/>
</dbReference>
<evidence type="ECO:0000313" key="7">
    <source>
        <dbReference type="EMBL" id="SFS33073.1"/>
    </source>
</evidence>
<accession>A0A1I6NYP7</accession>
<protein>
    <submittedName>
        <fullName evidence="7">RNA polymerase sigma factor, sigma-70 family</fullName>
    </submittedName>
</protein>
<gene>
    <name evidence="7" type="ORF">SAMN04487906_0021</name>
</gene>
<evidence type="ECO:0000259" key="5">
    <source>
        <dbReference type="Pfam" id="PF04542"/>
    </source>
</evidence>
<dbReference type="OrthoDB" id="9150024at2"/>
<dbReference type="GO" id="GO:0016987">
    <property type="term" value="F:sigma factor activity"/>
    <property type="evidence" value="ECO:0007669"/>
    <property type="project" value="UniProtKB-KW"/>
</dbReference>
<dbReference type="Gene3D" id="1.10.10.10">
    <property type="entry name" value="Winged helix-like DNA-binding domain superfamily/Winged helix DNA-binding domain"/>
    <property type="match status" value="1"/>
</dbReference>
<evidence type="ECO:0000259" key="6">
    <source>
        <dbReference type="Pfam" id="PF08281"/>
    </source>
</evidence>
<dbReference type="AlphaFoldDB" id="A0A1I6NYP7"/>
<evidence type="ECO:0000256" key="3">
    <source>
        <dbReference type="ARBA" id="ARBA00023082"/>
    </source>
</evidence>
<organism evidence="7 8">
    <name type="scientific">Zhouia amylolytica</name>
    <dbReference type="NCBI Taxonomy" id="376730"/>
    <lineage>
        <taxon>Bacteria</taxon>
        <taxon>Pseudomonadati</taxon>
        <taxon>Bacteroidota</taxon>
        <taxon>Flavobacteriia</taxon>
        <taxon>Flavobacteriales</taxon>
        <taxon>Flavobacteriaceae</taxon>
        <taxon>Zhouia</taxon>
    </lineage>
</organism>
<dbReference type="InterPro" id="IPR036388">
    <property type="entry name" value="WH-like_DNA-bd_sf"/>
</dbReference>
<dbReference type="SUPFAM" id="SSF88659">
    <property type="entry name" value="Sigma3 and sigma4 domains of RNA polymerase sigma factors"/>
    <property type="match status" value="1"/>
</dbReference>
<keyword evidence="3" id="KW-0731">Sigma factor</keyword>
<dbReference type="GO" id="GO:0003677">
    <property type="term" value="F:DNA binding"/>
    <property type="evidence" value="ECO:0007669"/>
    <property type="project" value="InterPro"/>
</dbReference>
<dbReference type="EMBL" id="FPAG01000001">
    <property type="protein sequence ID" value="SFS33073.1"/>
    <property type="molecule type" value="Genomic_DNA"/>
</dbReference>
<dbReference type="RefSeq" id="WP_038269009.1">
    <property type="nucleotide sequence ID" value="NZ_FPAG01000001.1"/>
</dbReference>